<organism evidence="3 4">
    <name type="scientific">Methanocella paludicola (strain DSM 17711 / JCM 13418 / NBRC 101707 / SANAE)</name>
    <dbReference type="NCBI Taxonomy" id="304371"/>
    <lineage>
        <taxon>Archaea</taxon>
        <taxon>Methanobacteriati</taxon>
        <taxon>Methanobacteriota</taxon>
        <taxon>Stenosarchaea group</taxon>
        <taxon>Methanomicrobia</taxon>
        <taxon>Methanocellales</taxon>
        <taxon>Methanocellaceae</taxon>
        <taxon>Methanocella</taxon>
    </lineage>
</organism>
<evidence type="ECO:0000313" key="3">
    <source>
        <dbReference type="EMBL" id="BAI61498.1"/>
    </source>
</evidence>
<dbReference type="PATRIC" id="fig|304371.9.peg.1463"/>
<dbReference type="PANTHER" id="PTHR43547">
    <property type="entry name" value="TWO-COMPONENT HISTIDINE KINASE"/>
    <property type="match status" value="1"/>
</dbReference>
<reference evidence="4" key="3">
    <citation type="journal article" date="2011" name="PLoS ONE">
        <title>Genome sequence of a mesophilic hydrogenotrophic methanogen Methanocella paludicola, the first cultivated representative of the order Methanocellales.</title>
        <authorList>
            <person name="Sakai S."/>
            <person name="Takaki Y."/>
            <person name="Shimamura S."/>
            <person name="Sekine M."/>
            <person name="Tajima T."/>
            <person name="Kosugi H."/>
            <person name="Ichikawa N."/>
            <person name="Tasumi E."/>
            <person name="Hiraki A.T."/>
            <person name="Shimizu A."/>
            <person name="Kato Y."/>
            <person name="Nishiko R."/>
            <person name="Mori K."/>
            <person name="Fujita N."/>
            <person name="Imachi H."/>
            <person name="Takai K."/>
        </authorList>
    </citation>
    <scope>NUCLEOTIDE SEQUENCE [LARGE SCALE GENOMIC DNA]</scope>
    <source>
        <strain evidence="4">DSM 17711 / JCM 13418 / NBRC 101707 / SANAE</strain>
    </source>
</reference>
<reference evidence="3 4" key="1">
    <citation type="journal article" date="2007" name="Appl. Environ. Microbiol.">
        <title>Isolation of key methanogens for global methane emission from rice paddy fields: a novel isolate affiliated with the clone cluster rice cluster I.</title>
        <authorList>
            <person name="Sakai S."/>
            <person name="Imachi H."/>
            <person name="Sekiguchi Y."/>
            <person name="Ohashi A."/>
            <person name="Harada H."/>
            <person name="Kamagata Y."/>
        </authorList>
    </citation>
    <scope>NUCLEOTIDE SEQUENCE [LARGE SCALE GENOMIC DNA]</scope>
    <source>
        <strain evidence="4">DSM 17711 / JCM 13418 / NBRC 101707 / SANAE</strain>
    </source>
</reference>
<dbReference type="InterPro" id="IPR003594">
    <property type="entry name" value="HATPase_dom"/>
</dbReference>
<dbReference type="InterPro" id="IPR036890">
    <property type="entry name" value="HATPase_C_sf"/>
</dbReference>
<dbReference type="OrthoDB" id="342253at2157"/>
<evidence type="ECO:0000256" key="1">
    <source>
        <dbReference type="ARBA" id="ARBA00022553"/>
    </source>
</evidence>
<feature type="domain" description="Histidine kinase" evidence="2">
    <location>
        <begin position="218"/>
        <end position="436"/>
    </location>
</feature>
<dbReference type="Pfam" id="PF13185">
    <property type="entry name" value="GAF_2"/>
    <property type="match status" value="1"/>
</dbReference>
<dbReference type="PANTHER" id="PTHR43547:SF2">
    <property type="entry name" value="HYBRID SIGNAL TRANSDUCTION HISTIDINE KINASE C"/>
    <property type="match status" value="1"/>
</dbReference>
<name>D1YYH6_METPS</name>
<dbReference type="InterPro" id="IPR003018">
    <property type="entry name" value="GAF"/>
</dbReference>
<dbReference type="EMBL" id="AP011532">
    <property type="protein sequence ID" value="BAI61498.1"/>
    <property type="molecule type" value="Genomic_DNA"/>
</dbReference>
<keyword evidence="1" id="KW-0597">Phosphoprotein</keyword>
<dbReference type="eggNOG" id="arCOG02357">
    <property type="taxonomic scope" value="Archaea"/>
</dbReference>
<dbReference type="GeneID" id="8681383"/>
<dbReference type="SMART" id="SM00387">
    <property type="entry name" value="HATPase_c"/>
    <property type="match status" value="1"/>
</dbReference>
<keyword evidence="3" id="KW-0808">Transferase</keyword>
<dbReference type="eggNOG" id="arCOG06515">
    <property type="taxonomic scope" value="Archaea"/>
</dbReference>
<dbReference type="AlphaFoldDB" id="D1YYH6"/>
<evidence type="ECO:0000313" key="4">
    <source>
        <dbReference type="Proteomes" id="UP000001882"/>
    </source>
</evidence>
<dbReference type="STRING" id="304371.MCP_1426"/>
<dbReference type="PRINTS" id="PR00344">
    <property type="entry name" value="BCTRLSENSOR"/>
</dbReference>
<dbReference type="Proteomes" id="UP000001882">
    <property type="component" value="Chromosome"/>
</dbReference>
<keyword evidence="3" id="KW-0418">Kinase</keyword>
<dbReference type="Pfam" id="PF02518">
    <property type="entry name" value="HATPase_c"/>
    <property type="match status" value="1"/>
</dbReference>
<reference evidence="3 4" key="2">
    <citation type="journal article" date="2008" name="Int. J. Syst. Evol. Microbiol.">
        <title>Methanocella paludicola gen. nov., sp. nov., a methane-producing archaeon, the first isolate of the lineage 'Rice Cluster I', and proposal of the new archaeal order Methanocellales ord. nov.</title>
        <authorList>
            <person name="Sakai S."/>
            <person name="Imachi H."/>
            <person name="Hanada S."/>
            <person name="Ohashi A."/>
            <person name="Harada H."/>
            <person name="Kamagata Y."/>
        </authorList>
    </citation>
    <scope>NUCLEOTIDE SEQUENCE [LARGE SCALE GENOMIC DNA]</scope>
    <source>
        <strain evidence="4">DSM 17711 / JCM 13418 / NBRC 101707 / SANAE</strain>
    </source>
</reference>
<proteinExistence type="predicted"/>
<sequence>MGSALFPDPDPEKMAREELVASFYRLKAFAERYRRSEEALRLDEARLEALLALNDMAASPEEDIIAYSLEEAIRLTGSKIGWMGALSQDEKMLTMHCWSKGTKEECNILDRPHSICISGGGLWVEPILRGKPVVYNDLSSNKIPYGHIPIKRFMGIPVYDSGRIVAVAEVGNKASPYDRSDMRQLTLLMGSVWRIIMRKRVGKALSESKAQAELYVDFMSHDISNMNQVAMGYLELAMEKLADKGSLDKADMVMLSKPMDTMRNSAKLIDNVKKLQRLRDGMLEPMVLDLGKVLQDMTADAGSIQGRHITIDYYPVHGRSVKANELLPDVFANILGNSIKHSSPDKPLGIVVRLSTSDQWHRVTIEDNGPGIPDDRKGKIFSRLSPGNMKHMGTGLGLGLVKTLVESYNGRIWAEDRVPGDYRQGCRFVVELPEAC</sequence>
<evidence type="ECO:0000259" key="2">
    <source>
        <dbReference type="PROSITE" id="PS50109"/>
    </source>
</evidence>
<accession>D1YYH6</accession>
<gene>
    <name evidence="3" type="ordered locus">MCP_1426</name>
</gene>
<dbReference type="InterPro" id="IPR029016">
    <property type="entry name" value="GAF-like_dom_sf"/>
</dbReference>
<dbReference type="PROSITE" id="PS50109">
    <property type="entry name" value="HIS_KIN"/>
    <property type="match status" value="1"/>
</dbReference>
<dbReference type="InParanoid" id="D1YYH6"/>
<dbReference type="Gene3D" id="3.30.565.10">
    <property type="entry name" value="Histidine kinase-like ATPase, C-terminal domain"/>
    <property type="match status" value="1"/>
</dbReference>
<dbReference type="SUPFAM" id="SSF55874">
    <property type="entry name" value="ATPase domain of HSP90 chaperone/DNA topoisomerase II/histidine kinase"/>
    <property type="match status" value="1"/>
</dbReference>
<dbReference type="CDD" id="cd00075">
    <property type="entry name" value="HATPase"/>
    <property type="match status" value="1"/>
</dbReference>
<dbReference type="InterPro" id="IPR004358">
    <property type="entry name" value="Sig_transdc_His_kin-like_C"/>
</dbReference>
<dbReference type="GO" id="GO:0000155">
    <property type="term" value="F:phosphorelay sensor kinase activity"/>
    <property type="evidence" value="ECO:0007669"/>
    <property type="project" value="TreeGrafter"/>
</dbReference>
<dbReference type="InterPro" id="IPR005467">
    <property type="entry name" value="His_kinase_dom"/>
</dbReference>
<dbReference type="Gene3D" id="3.30.450.40">
    <property type="match status" value="1"/>
</dbReference>
<keyword evidence="4" id="KW-1185">Reference proteome</keyword>
<dbReference type="RefSeq" id="WP_012900177.1">
    <property type="nucleotide sequence ID" value="NC_013665.1"/>
</dbReference>
<protein>
    <submittedName>
        <fullName evidence="3">Histidine kinase</fullName>
    </submittedName>
</protein>
<dbReference type="SUPFAM" id="SSF55781">
    <property type="entry name" value="GAF domain-like"/>
    <property type="match status" value="1"/>
</dbReference>
<dbReference type="KEGG" id="mpd:MCP_1426"/>